<sequence>MEVKMFDFTGNVQSKQCFKDKFGNNWFIFINEIKSNYSIIPSSNRSWNPTITNHNRIVINQAHDNNKETFVYYGNIILKPINEAILQKVEEIKILMKMQNGSSNFSIIPKHQHGGVFSFCLNQQYSRLVKYDLHVEFPDFKKDDLNSSKEYLKKLLETGEYSDVVIKTKSKDINVHKMILSRYEYYDRMFKNKTKEAQTGVIDSGHDYKMMVELMKYIYYEKCNLNDFALDLLVLADQYNISNLFSICEKFLINDITIENFFDITKVIEQITKAVNLRKSIIKFFADNQIKIITTDQWNEFKKDEVHYKTAMNLMEAHAHYIHEGSQNENSNKRAKLSS</sequence>
<dbReference type="SMART" id="SM00225">
    <property type="entry name" value="BTB"/>
    <property type="match status" value="1"/>
</dbReference>
<dbReference type="InterPro" id="IPR011333">
    <property type="entry name" value="SKP1/BTB/POZ_sf"/>
</dbReference>
<dbReference type="Proteomes" id="UP001107558">
    <property type="component" value="Chromosome 2"/>
</dbReference>
<gene>
    <name evidence="2" type="ORF">PVAND_005333</name>
</gene>
<dbReference type="AlphaFoldDB" id="A0A9J6BZV2"/>
<comment type="caution">
    <text evidence="2">The sequence shown here is derived from an EMBL/GenBank/DDBJ whole genome shotgun (WGS) entry which is preliminary data.</text>
</comment>
<protein>
    <recommendedName>
        <fullName evidence="1">BTB domain-containing protein</fullName>
    </recommendedName>
</protein>
<dbReference type="InterPro" id="IPR000210">
    <property type="entry name" value="BTB/POZ_dom"/>
</dbReference>
<name>A0A9J6BZV2_POLVA</name>
<dbReference type="PROSITE" id="PS50097">
    <property type="entry name" value="BTB"/>
    <property type="match status" value="1"/>
</dbReference>
<dbReference type="OrthoDB" id="6359816at2759"/>
<evidence type="ECO:0000313" key="2">
    <source>
        <dbReference type="EMBL" id="KAG5675428.1"/>
    </source>
</evidence>
<dbReference type="Pfam" id="PF00651">
    <property type="entry name" value="BTB"/>
    <property type="match status" value="1"/>
</dbReference>
<accession>A0A9J6BZV2</accession>
<evidence type="ECO:0000313" key="3">
    <source>
        <dbReference type="Proteomes" id="UP001107558"/>
    </source>
</evidence>
<evidence type="ECO:0000259" key="1">
    <source>
        <dbReference type="PROSITE" id="PS50097"/>
    </source>
</evidence>
<dbReference type="EMBL" id="JADBJN010000002">
    <property type="protein sequence ID" value="KAG5675428.1"/>
    <property type="molecule type" value="Genomic_DNA"/>
</dbReference>
<dbReference type="Gene3D" id="3.30.710.10">
    <property type="entry name" value="Potassium Channel Kv1.1, Chain A"/>
    <property type="match status" value="1"/>
</dbReference>
<proteinExistence type="predicted"/>
<reference evidence="2" key="1">
    <citation type="submission" date="2021-03" db="EMBL/GenBank/DDBJ databases">
        <title>Chromosome level genome of the anhydrobiotic midge Polypedilum vanderplanki.</title>
        <authorList>
            <person name="Yoshida Y."/>
            <person name="Kikawada T."/>
            <person name="Gusev O."/>
        </authorList>
    </citation>
    <scope>NUCLEOTIDE SEQUENCE</scope>
    <source>
        <strain evidence="2">NIAS01</strain>
        <tissue evidence="2">Whole body or cell culture</tissue>
    </source>
</reference>
<dbReference type="SUPFAM" id="SSF54695">
    <property type="entry name" value="POZ domain"/>
    <property type="match status" value="1"/>
</dbReference>
<organism evidence="2 3">
    <name type="scientific">Polypedilum vanderplanki</name>
    <name type="common">Sleeping chironomid midge</name>
    <dbReference type="NCBI Taxonomy" id="319348"/>
    <lineage>
        <taxon>Eukaryota</taxon>
        <taxon>Metazoa</taxon>
        <taxon>Ecdysozoa</taxon>
        <taxon>Arthropoda</taxon>
        <taxon>Hexapoda</taxon>
        <taxon>Insecta</taxon>
        <taxon>Pterygota</taxon>
        <taxon>Neoptera</taxon>
        <taxon>Endopterygota</taxon>
        <taxon>Diptera</taxon>
        <taxon>Nematocera</taxon>
        <taxon>Chironomoidea</taxon>
        <taxon>Chironomidae</taxon>
        <taxon>Chironominae</taxon>
        <taxon>Polypedilum</taxon>
        <taxon>Polypedilum</taxon>
    </lineage>
</organism>
<keyword evidence="3" id="KW-1185">Reference proteome</keyword>
<dbReference type="PANTHER" id="PTHR24413">
    <property type="entry name" value="SPECKLE-TYPE POZ PROTEIN"/>
    <property type="match status" value="1"/>
</dbReference>
<feature type="domain" description="BTB" evidence="1">
    <location>
        <begin position="162"/>
        <end position="227"/>
    </location>
</feature>